<organism evidence="8 9">
    <name type="scientific">Cloeon dipterum</name>
    <dbReference type="NCBI Taxonomy" id="197152"/>
    <lineage>
        <taxon>Eukaryota</taxon>
        <taxon>Metazoa</taxon>
        <taxon>Ecdysozoa</taxon>
        <taxon>Arthropoda</taxon>
        <taxon>Hexapoda</taxon>
        <taxon>Insecta</taxon>
        <taxon>Pterygota</taxon>
        <taxon>Palaeoptera</taxon>
        <taxon>Ephemeroptera</taxon>
        <taxon>Pisciforma</taxon>
        <taxon>Baetidae</taxon>
        <taxon>Cloeon</taxon>
    </lineage>
</organism>
<keyword evidence="9" id="KW-1185">Reference proteome</keyword>
<evidence type="ECO:0000256" key="1">
    <source>
        <dbReference type="ARBA" id="ARBA00004141"/>
    </source>
</evidence>
<evidence type="ECO:0000259" key="7">
    <source>
        <dbReference type="Pfam" id="PF00635"/>
    </source>
</evidence>
<dbReference type="InterPro" id="IPR008962">
    <property type="entry name" value="PapD-like_sf"/>
</dbReference>
<dbReference type="InterPro" id="IPR039283">
    <property type="entry name" value="MOSPD1/3"/>
</dbReference>
<keyword evidence="4 6" id="KW-0472">Membrane</keyword>
<reference evidence="8 9" key="1">
    <citation type="submission" date="2020-04" db="EMBL/GenBank/DDBJ databases">
        <authorList>
            <person name="Alioto T."/>
            <person name="Alioto T."/>
            <person name="Gomez Garrido J."/>
        </authorList>
    </citation>
    <scope>NUCLEOTIDE SEQUENCE [LARGE SCALE GENOMIC DNA]</scope>
</reference>
<dbReference type="InterPro" id="IPR000535">
    <property type="entry name" value="MSP_dom"/>
</dbReference>
<feature type="region of interest" description="Disordered" evidence="5">
    <location>
        <begin position="1"/>
        <end position="68"/>
    </location>
</feature>
<dbReference type="PANTHER" id="PTHR34441">
    <property type="entry name" value="MOTILE SPERM DOMAIN-CONTAINING PROTEIN 1"/>
    <property type="match status" value="1"/>
</dbReference>
<dbReference type="Pfam" id="PF00635">
    <property type="entry name" value="Motile_Sperm"/>
    <property type="match status" value="1"/>
</dbReference>
<evidence type="ECO:0000256" key="6">
    <source>
        <dbReference type="SAM" id="Phobius"/>
    </source>
</evidence>
<dbReference type="AlphaFoldDB" id="A0A8S1C9J1"/>
<accession>A0A8S1C9J1</accession>
<dbReference type="GO" id="GO:0005737">
    <property type="term" value="C:cytoplasm"/>
    <property type="evidence" value="ECO:0007669"/>
    <property type="project" value="TreeGrafter"/>
</dbReference>
<feature type="transmembrane region" description="Helical" evidence="6">
    <location>
        <begin position="481"/>
        <end position="498"/>
    </location>
</feature>
<comment type="subcellular location">
    <subcellularLocation>
        <location evidence="1">Membrane</location>
        <topology evidence="1">Multi-pass membrane protein</topology>
    </subcellularLocation>
</comment>
<sequence>MGTLVKGSPPTSEEGAAAPDPPVAEETPAPEAPTPSATPMPASNAEPDAKPEPKSPAVVLEPQEPQPTPVRLCSVAGYDGRVNDIVYCPPAARSEHNKAVVYFGGDVQDFPETMESHRENKNYAKWNLENTSLLLHTYFPDMHIIVVRPSRSTTPKLASFMELVSSDMEHSRMEFKTFSCYDNFVPGNNCGAPEHTPTHYALQHLERLLQAVSQRVRMLTPQQLAAGKSPPPSPHPQTPPEKCEENGENPEPSTSKTIRWWQEEINLDKADLTLVGFSKGCVVLNQILYEFHYLKTLTPDDDTMMRLVIRIQDMFWLDGGHAGEMPPNVGLDGKIPIFVFPNTISFYLEDQRTHKQVLTLYNPYEFPIKFQVLCTAPKKYMVVDSSGSVAAKCCVDLVVRHKQPTITNCNVKDKIRIQVQDMDSKQEIGKRDVTATLISGTPDADDGRQDSEQFEQLPGAMPMQGNPMIARSMRQQVPSSTNHVAVVAGIACIFALMMPTEGDADSRMPIYLHLSVHLKLIFAFVLGLVTMVILRPS</sequence>
<feature type="compositionally biased region" description="Pro residues" evidence="5">
    <location>
        <begin position="229"/>
        <end position="239"/>
    </location>
</feature>
<feature type="region of interest" description="Disordered" evidence="5">
    <location>
        <begin position="223"/>
        <end position="255"/>
    </location>
</feature>
<dbReference type="SUPFAM" id="SSF49354">
    <property type="entry name" value="PapD-like"/>
    <property type="match status" value="1"/>
</dbReference>
<dbReference type="Proteomes" id="UP000494165">
    <property type="component" value="Unassembled WGS sequence"/>
</dbReference>
<feature type="compositionally biased region" description="Low complexity" evidence="5">
    <location>
        <begin position="13"/>
        <end position="29"/>
    </location>
</feature>
<dbReference type="EMBL" id="CADEPI010000023">
    <property type="protein sequence ID" value="CAB3365997.1"/>
    <property type="molecule type" value="Genomic_DNA"/>
</dbReference>
<proteinExistence type="predicted"/>
<feature type="domain" description="MSP" evidence="7">
    <location>
        <begin position="337"/>
        <end position="426"/>
    </location>
</feature>
<evidence type="ECO:0000256" key="2">
    <source>
        <dbReference type="ARBA" id="ARBA00022692"/>
    </source>
</evidence>
<dbReference type="Pfam" id="PF10561">
    <property type="entry name" value="C2orf69"/>
    <property type="match status" value="2"/>
</dbReference>
<dbReference type="Gene3D" id="2.60.40.10">
    <property type="entry name" value="Immunoglobulins"/>
    <property type="match status" value="1"/>
</dbReference>
<dbReference type="InterPro" id="IPR018881">
    <property type="entry name" value="C2orf69_mit"/>
</dbReference>
<comment type="caution">
    <text evidence="8">The sequence shown here is derived from an EMBL/GenBank/DDBJ whole genome shotgun (WGS) entry which is preliminary data.</text>
</comment>
<evidence type="ECO:0000256" key="4">
    <source>
        <dbReference type="ARBA" id="ARBA00023136"/>
    </source>
</evidence>
<gene>
    <name evidence="8" type="ORF">CLODIP_2_CD16228</name>
</gene>
<protein>
    <recommendedName>
        <fullName evidence="7">MSP domain-containing protein</fullName>
    </recommendedName>
</protein>
<dbReference type="PANTHER" id="PTHR34441:SF1">
    <property type="entry name" value="MOTILE SPERM DOMAIN-CONTAINING 1"/>
    <property type="match status" value="1"/>
</dbReference>
<evidence type="ECO:0000313" key="8">
    <source>
        <dbReference type="EMBL" id="CAB3365997.1"/>
    </source>
</evidence>
<name>A0A8S1C9J1_9INSE</name>
<evidence type="ECO:0000256" key="5">
    <source>
        <dbReference type="SAM" id="MobiDB-lite"/>
    </source>
</evidence>
<keyword evidence="2 6" id="KW-0812">Transmembrane</keyword>
<feature type="transmembrane region" description="Helical" evidence="6">
    <location>
        <begin position="510"/>
        <end position="534"/>
    </location>
</feature>
<dbReference type="OrthoDB" id="419333at2759"/>
<evidence type="ECO:0000256" key="3">
    <source>
        <dbReference type="ARBA" id="ARBA00022989"/>
    </source>
</evidence>
<dbReference type="GO" id="GO:0016020">
    <property type="term" value="C:membrane"/>
    <property type="evidence" value="ECO:0007669"/>
    <property type="project" value="UniProtKB-SubCell"/>
</dbReference>
<evidence type="ECO:0000313" key="9">
    <source>
        <dbReference type="Proteomes" id="UP000494165"/>
    </source>
</evidence>
<dbReference type="InterPro" id="IPR013783">
    <property type="entry name" value="Ig-like_fold"/>
</dbReference>
<keyword evidence="3 6" id="KW-1133">Transmembrane helix</keyword>